<organism evidence="3 4">
    <name type="scientific">Reticulomyxa filosa</name>
    <dbReference type="NCBI Taxonomy" id="46433"/>
    <lineage>
        <taxon>Eukaryota</taxon>
        <taxon>Sar</taxon>
        <taxon>Rhizaria</taxon>
        <taxon>Retaria</taxon>
        <taxon>Foraminifera</taxon>
        <taxon>Monothalamids</taxon>
        <taxon>Reticulomyxidae</taxon>
        <taxon>Reticulomyxa</taxon>
    </lineage>
</organism>
<evidence type="ECO:0000259" key="2">
    <source>
        <dbReference type="Pfam" id="PF03959"/>
    </source>
</evidence>
<comment type="caution">
    <text evidence="3">The sequence shown here is derived from an EMBL/GenBank/DDBJ whole genome shotgun (WGS) entry which is preliminary data.</text>
</comment>
<keyword evidence="4" id="KW-1185">Reference proteome</keyword>
<proteinExistence type="predicted"/>
<evidence type="ECO:0000313" key="3">
    <source>
        <dbReference type="EMBL" id="ETO06787.1"/>
    </source>
</evidence>
<accession>X6M063</accession>
<dbReference type="GO" id="GO:0005634">
    <property type="term" value="C:nucleus"/>
    <property type="evidence" value="ECO:0007669"/>
    <property type="project" value="TreeGrafter"/>
</dbReference>
<dbReference type="InterPro" id="IPR050593">
    <property type="entry name" value="LovG"/>
</dbReference>
<dbReference type="Proteomes" id="UP000023152">
    <property type="component" value="Unassembled WGS sequence"/>
</dbReference>
<dbReference type="EMBL" id="ASPP01026795">
    <property type="protein sequence ID" value="ETO06787.1"/>
    <property type="molecule type" value="Genomic_DNA"/>
</dbReference>
<sequence length="313" mass="35894">NLSNEKKEISKPKILCLHAYKQNPKVLKRRSHKIFQRLSKEFDLYIPCAPVQLTKAVNDPDPHCWYQYGNANYQTTDDGNDGNNNNNNNNNMKDLLEQQYAHYLYFDQCLTSLAKYCIENGPFDGIFAFSQGATIATLLCYLSCSYLVDLKDDTMDTVFSVPMSALNGMVHKYGNVFGTYLFREKYKQPAKNDTSASASTNTLAPAIVLISGHLYPLPMEMKGNYDIFVQNCKRMSTQNLKHNTNVHPRMHFKSLHIFGESDDWVHMDKSKELFHLFQHTNYIIHKGGHIVPDHLPNVVNAIHEFFVKNILSS</sequence>
<gene>
    <name evidence="3" type="ORF">RFI_30605</name>
</gene>
<dbReference type="OrthoDB" id="414698at2759"/>
<reference evidence="3 4" key="1">
    <citation type="journal article" date="2013" name="Curr. Biol.">
        <title>The Genome of the Foraminiferan Reticulomyxa filosa.</title>
        <authorList>
            <person name="Glockner G."/>
            <person name="Hulsmann N."/>
            <person name="Schleicher M."/>
            <person name="Noegel A.A."/>
            <person name="Eichinger L."/>
            <person name="Gallinger C."/>
            <person name="Pawlowski J."/>
            <person name="Sierra R."/>
            <person name="Euteneuer U."/>
            <person name="Pillet L."/>
            <person name="Moustafa A."/>
            <person name="Platzer M."/>
            <person name="Groth M."/>
            <person name="Szafranski K."/>
            <person name="Schliwa M."/>
        </authorList>
    </citation>
    <scope>NUCLEOTIDE SEQUENCE [LARGE SCALE GENOMIC DNA]</scope>
</reference>
<dbReference type="Gene3D" id="3.40.50.1820">
    <property type="entry name" value="alpha/beta hydrolase"/>
    <property type="match status" value="1"/>
</dbReference>
<dbReference type="PANTHER" id="PTHR48070">
    <property type="entry name" value="ESTERASE OVCA2"/>
    <property type="match status" value="1"/>
</dbReference>
<evidence type="ECO:0000256" key="1">
    <source>
        <dbReference type="ARBA" id="ARBA00022801"/>
    </source>
</evidence>
<feature type="domain" description="Serine hydrolase" evidence="2">
    <location>
        <begin position="10"/>
        <end position="297"/>
    </location>
</feature>
<dbReference type="GO" id="GO:0005737">
    <property type="term" value="C:cytoplasm"/>
    <property type="evidence" value="ECO:0007669"/>
    <property type="project" value="TreeGrafter"/>
</dbReference>
<dbReference type="SUPFAM" id="SSF53474">
    <property type="entry name" value="alpha/beta-Hydrolases"/>
    <property type="match status" value="1"/>
</dbReference>
<dbReference type="PANTHER" id="PTHR48070:SF6">
    <property type="entry name" value="ESTERASE OVCA2"/>
    <property type="match status" value="1"/>
</dbReference>
<evidence type="ECO:0000313" key="4">
    <source>
        <dbReference type="Proteomes" id="UP000023152"/>
    </source>
</evidence>
<dbReference type="InterPro" id="IPR029058">
    <property type="entry name" value="AB_hydrolase_fold"/>
</dbReference>
<protein>
    <recommendedName>
        <fullName evidence="2">Serine hydrolase domain-containing protein</fullName>
    </recommendedName>
</protein>
<dbReference type="GO" id="GO:0016787">
    <property type="term" value="F:hydrolase activity"/>
    <property type="evidence" value="ECO:0007669"/>
    <property type="project" value="UniProtKB-KW"/>
</dbReference>
<keyword evidence="1" id="KW-0378">Hydrolase</keyword>
<dbReference type="AlphaFoldDB" id="X6M063"/>
<feature type="non-terminal residue" evidence="3">
    <location>
        <position position="1"/>
    </location>
</feature>
<dbReference type="Pfam" id="PF03959">
    <property type="entry name" value="FSH1"/>
    <property type="match status" value="1"/>
</dbReference>
<dbReference type="InterPro" id="IPR005645">
    <property type="entry name" value="FSH-like_dom"/>
</dbReference>
<name>X6M063_RETFI</name>